<dbReference type="EMBL" id="UYJE01007992">
    <property type="protein sequence ID" value="VDI60042.1"/>
    <property type="molecule type" value="Genomic_DNA"/>
</dbReference>
<dbReference type="Proteomes" id="UP000596742">
    <property type="component" value="Unassembled WGS sequence"/>
</dbReference>
<evidence type="ECO:0000313" key="5">
    <source>
        <dbReference type="EMBL" id="VDI60042.1"/>
    </source>
</evidence>
<feature type="domain" description="PLA2c" evidence="4">
    <location>
        <begin position="1"/>
        <end position="93"/>
    </location>
</feature>
<dbReference type="PROSITE" id="PS51210">
    <property type="entry name" value="PLA2C"/>
    <property type="match status" value="1"/>
</dbReference>
<dbReference type="Pfam" id="PF01735">
    <property type="entry name" value="PLA2_B"/>
    <property type="match status" value="1"/>
</dbReference>
<dbReference type="OrthoDB" id="270970at2759"/>
<dbReference type="GO" id="GO:0004623">
    <property type="term" value="F:phospholipase A2 activity"/>
    <property type="evidence" value="ECO:0007669"/>
    <property type="project" value="TreeGrafter"/>
</dbReference>
<evidence type="ECO:0000313" key="6">
    <source>
        <dbReference type="Proteomes" id="UP000596742"/>
    </source>
</evidence>
<dbReference type="GO" id="GO:0046475">
    <property type="term" value="P:glycerophospholipid catabolic process"/>
    <property type="evidence" value="ECO:0007669"/>
    <property type="project" value="TreeGrafter"/>
</dbReference>
<evidence type="ECO:0000256" key="1">
    <source>
        <dbReference type="ARBA" id="ARBA00022801"/>
    </source>
</evidence>
<dbReference type="Gene3D" id="3.40.1090.10">
    <property type="entry name" value="Cytosolic phospholipase A2 catalytic domain"/>
    <property type="match status" value="1"/>
</dbReference>
<keyword evidence="1 3" id="KW-0378">Hydrolase</keyword>
<dbReference type="SUPFAM" id="SSF52151">
    <property type="entry name" value="FabD/lysophospholipase-like"/>
    <property type="match status" value="1"/>
</dbReference>
<dbReference type="InterPro" id="IPR016035">
    <property type="entry name" value="Acyl_Trfase/lysoPLipase"/>
</dbReference>
<evidence type="ECO:0000256" key="2">
    <source>
        <dbReference type="ARBA" id="ARBA00023098"/>
    </source>
</evidence>
<evidence type="ECO:0000259" key="4">
    <source>
        <dbReference type="PROSITE" id="PS51210"/>
    </source>
</evidence>
<dbReference type="InterPro" id="IPR002642">
    <property type="entry name" value="LysoPLipase_cat_dom"/>
</dbReference>
<keyword evidence="6" id="KW-1185">Reference proteome</keyword>
<keyword evidence="3" id="KW-0442">Lipid degradation</keyword>
<organism evidence="5 6">
    <name type="scientific">Mytilus galloprovincialis</name>
    <name type="common">Mediterranean mussel</name>
    <dbReference type="NCBI Taxonomy" id="29158"/>
    <lineage>
        <taxon>Eukaryota</taxon>
        <taxon>Metazoa</taxon>
        <taxon>Spiralia</taxon>
        <taxon>Lophotrochozoa</taxon>
        <taxon>Mollusca</taxon>
        <taxon>Bivalvia</taxon>
        <taxon>Autobranchia</taxon>
        <taxon>Pteriomorphia</taxon>
        <taxon>Mytilida</taxon>
        <taxon>Mytiloidea</taxon>
        <taxon>Mytilidae</taxon>
        <taxon>Mytilinae</taxon>
        <taxon>Mytilus</taxon>
    </lineage>
</organism>
<proteinExistence type="predicted"/>
<dbReference type="AlphaFoldDB" id="A0A8B6G875"/>
<dbReference type="PANTHER" id="PTHR10728">
    <property type="entry name" value="CYTOSOLIC PHOSPHOLIPASE A2"/>
    <property type="match status" value="1"/>
</dbReference>
<gene>
    <name evidence="5" type="ORF">MGAL_10B017297</name>
</gene>
<protein>
    <recommendedName>
        <fullName evidence="4">PLA2c domain-containing protein</fullName>
    </recommendedName>
</protein>
<dbReference type="PANTHER" id="PTHR10728:SF40">
    <property type="entry name" value="PATATIN FAMILY PROTEIN"/>
    <property type="match status" value="1"/>
</dbReference>
<sequence length="235" mass="26502">MNRDVKVRNQLHLCEDEEIFFEKRRKIENKELEQQRLDEKKIFYNLERVPNIAVIWSGGGMRAVVGMCGAMVALKELGILDAAMYTAGVSGSSCLLNFDTHYFFIKYLSTLYANKHEIDPTSVKNSIQEGLQSAPETFIRLLMSSLEVFIGHNFDGNVSLTDIYGDKVDAILLGKECVVVLMRDCWITIKKVYYIVDTVGQAIEIRKLVSLISNSVAILKFQHAAYTASSCGEEI</sequence>
<dbReference type="GO" id="GO:0005829">
    <property type="term" value="C:cytosol"/>
    <property type="evidence" value="ECO:0007669"/>
    <property type="project" value="TreeGrafter"/>
</dbReference>
<evidence type="ECO:0000256" key="3">
    <source>
        <dbReference type="PROSITE-ProRule" id="PRU00555"/>
    </source>
</evidence>
<accession>A0A8B6G875</accession>
<name>A0A8B6G875_MYTGA</name>
<keyword evidence="2 3" id="KW-0443">Lipid metabolism</keyword>
<reference evidence="5" key="1">
    <citation type="submission" date="2018-11" db="EMBL/GenBank/DDBJ databases">
        <authorList>
            <person name="Alioto T."/>
            <person name="Alioto T."/>
        </authorList>
    </citation>
    <scope>NUCLEOTIDE SEQUENCE</scope>
</reference>
<comment type="caution">
    <text evidence="5">The sequence shown here is derived from an EMBL/GenBank/DDBJ whole genome shotgun (WGS) entry which is preliminary data.</text>
</comment>